<protein>
    <submittedName>
        <fullName evidence="2">Uncharacterized protein</fullName>
    </submittedName>
</protein>
<accession>A0AA39IHA8</accession>
<proteinExistence type="predicted"/>
<keyword evidence="1" id="KW-0175">Coiled coil</keyword>
<dbReference type="EMBL" id="JAUCMV010000001">
    <property type="protein sequence ID" value="KAK0423223.1"/>
    <property type="molecule type" value="Genomic_DNA"/>
</dbReference>
<keyword evidence="3" id="KW-1185">Reference proteome</keyword>
<evidence type="ECO:0000313" key="2">
    <source>
        <dbReference type="EMBL" id="KAK0423223.1"/>
    </source>
</evidence>
<reference evidence="2" key="1">
    <citation type="submission" date="2023-06" db="EMBL/GenBank/DDBJ databases">
        <title>Genomic analysis of the entomopathogenic nematode Steinernema hermaphroditum.</title>
        <authorList>
            <person name="Schwarz E.M."/>
            <person name="Heppert J.K."/>
            <person name="Baniya A."/>
            <person name="Schwartz H.T."/>
            <person name="Tan C.-H."/>
            <person name="Antoshechkin I."/>
            <person name="Sternberg P.W."/>
            <person name="Goodrich-Blair H."/>
            <person name="Dillman A.R."/>
        </authorList>
    </citation>
    <scope>NUCLEOTIDE SEQUENCE</scope>
    <source>
        <strain evidence="2">PS9179</strain>
        <tissue evidence="2">Whole animal</tissue>
    </source>
</reference>
<dbReference type="Proteomes" id="UP001175271">
    <property type="component" value="Unassembled WGS sequence"/>
</dbReference>
<comment type="caution">
    <text evidence="2">The sequence shown here is derived from an EMBL/GenBank/DDBJ whole genome shotgun (WGS) entry which is preliminary data.</text>
</comment>
<evidence type="ECO:0000256" key="1">
    <source>
        <dbReference type="SAM" id="Coils"/>
    </source>
</evidence>
<sequence>MASTSSAVPRMEGIVPIPLPRAAPGMSRPLNQLPASATPLVYIPPPYPVQAHRVPVPAANSAINDIRYGLRSPNFGLRVEAVEKLVDLLPQQLLSEENAFVEALRAKEDSPVVVDALKDAIDFLSLVVTPGDTHLLLNVEKTAAIAKYFNALGRVAENGRLLDSVDEESQAEINDLHSALAECKEVLEETRARMLRGEDEFEKMQKKNEALGAQKADDASKISDLKAALQSKEEELEEAYGEYEHIREDFVHERKAMEEELKRLGAIVRKSSEEYEKRRSKLEDNVAQKQKTVDTLMLQLAQAMQDLKTSEERSQDYRQQMEEMKVEHRKELTDFGQNEEKLYNELQALVDAEKKKNVGLEEELVDCKRMVESFEEQLDDELDRNVQHEVRIDELDTALEKLRWETDHQRNIAEDERFQLEEQVATLKDSLEEEQEKSSYWKTEAEDLKEELQEMKGDNADLRERLTLMEEGAQAVQAELKRRLQAKEVALLEAEERRERAEEALRRAEEEAQDLVPRPKNLTEGFALIQPLLPNQKQ</sequence>
<feature type="coiled-coil region" evidence="1">
    <location>
        <begin position="173"/>
        <end position="518"/>
    </location>
</feature>
<evidence type="ECO:0000313" key="3">
    <source>
        <dbReference type="Proteomes" id="UP001175271"/>
    </source>
</evidence>
<dbReference type="AlphaFoldDB" id="A0AA39IHA8"/>
<organism evidence="2 3">
    <name type="scientific">Steinernema hermaphroditum</name>
    <dbReference type="NCBI Taxonomy" id="289476"/>
    <lineage>
        <taxon>Eukaryota</taxon>
        <taxon>Metazoa</taxon>
        <taxon>Ecdysozoa</taxon>
        <taxon>Nematoda</taxon>
        <taxon>Chromadorea</taxon>
        <taxon>Rhabditida</taxon>
        <taxon>Tylenchina</taxon>
        <taxon>Panagrolaimomorpha</taxon>
        <taxon>Strongyloidoidea</taxon>
        <taxon>Steinernematidae</taxon>
        <taxon>Steinernema</taxon>
    </lineage>
</organism>
<gene>
    <name evidence="2" type="ORF">QR680_008034</name>
</gene>
<name>A0AA39IHA8_9BILA</name>